<feature type="signal peptide" evidence="6">
    <location>
        <begin position="1"/>
        <end position="17"/>
    </location>
</feature>
<dbReference type="OrthoDB" id="9835793at2759"/>
<dbReference type="SUPFAM" id="SSF48726">
    <property type="entry name" value="Immunoglobulin"/>
    <property type="match status" value="1"/>
</dbReference>
<evidence type="ECO:0000256" key="4">
    <source>
        <dbReference type="ARBA" id="ARBA00023180"/>
    </source>
</evidence>
<organism evidence="8 9">
    <name type="scientific">Parambassis ranga</name>
    <name type="common">Indian glassy fish</name>
    <dbReference type="NCBI Taxonomy" id="210632"/>
    <lineage>
        <taxon>Eukaryota</taxon>
        <taxon>Metazoa</taxon>
        <taxon>Chordata</taxon>
        <taxon>Craniata</taxon>
        <taxon>Vertebrata</taxon>
        <taxon>Euteleostomi</taxon>
        <taxon>Actinopterygii</taxon>
        <taxon>Neopterygii</taxon>
        <taxon>Teleostei</taxon>
        <taxon>Neoteleostei</taxon>
        <taxon>Acanthomorphata</taxon>
        <taxon>Ovalentaria</taxon>
        <taxon>Ambassidae</taxon>
        <taxon>Parambassis</taxon>
    </lineage>
</organism>
<dbReference type="GO" id="GO:0016020">
    <property type="term" value="C:membrane"/>
    <property type="evidence" value="ECO:0007669"/>
    <property type="project" value="UniProtKB-SubCell"/>
</dbReference>
<evidence type="ECO:0000256" key="6">
    <source>
        <dbReference type="SAM" id="SignalP"/>
    </source>
</evidence>
<keyword evidence="3 5" id="KW-0472">Membrane</keyword>
<keyword evidence="5" id="KW-0812">Transmembrane</keyword>
<dbReference type="PROSITE" id="PS50835">
    <property type="entry name" value="IG_LIKE"/>
    <property type="match status" value="1"/>
</dbReference>
<dbReference type="InterPro" id="IPR013783">
    <property type="entry name" value="Ig-like_fold"/>
</dbReference>
<gene>
    <name evidence="9" type="primary">LOC114434203</name>
</gene>
<keyword evidence="5" id="KW-1133">Transmembrane helix</keyword>
<dbReference type="Proteomes" id="UP000515145">
    <property type="component" value="Chromosome 1"/>
</dbReference>
<feature type="transmembrane region" description="Helical" evidence="5">
    <location>
        <begin position="211"/>
        <end position="232"/>
    </location>
</feature>
<evidence type="ECO:0000256" key="2">
    <source>
        <dbReference type="ARBA" id="ARBA00022729"/>
    </source>
</evidence>
<dbReference type="RefSeq" id="XP_028259059.1">
    <property type="nucleotide sequence ID" value="XM_028403258.1"/>
</dbReference>
<dbReference type="AlphaFoldDB" id="A0A6P7IFB4"/>
<keyword evidence="4" id="KW-0325">Glycoprotein</keyword>
<keyword evidence="2 6" id="KW-0732">Signal</keyword>
<dbReference type="InterPro" id="IPR007110">
    <property type="entry name" value="Ig-like_dom"/>
</dbReference>
<dbReference type="InterPro" id="IPR015631">
    <property type="entry name" value="CD2/SLAM_rcpt"/>
</dbReference>
<dbReference type="InParanoid" id="A0A6P7IFB4"/>
<feature type="chain" id="PRO_5028236926" evidence="6">
    <location>
        <begin position="18"/>
        <end position="306"/>
    </location>
</feature>
<evidence type="ECO:0000256" key="1">
    <source>
        <dbReference type="ARBA" id="ARBA00004370"/>
    </source>
</evidence>
<dbReference type="PANTHER" id="PTHR12080:SF55">
    <property type="entry name" value="LYMPHOCYTE FUNCTION-ASSOCIATED ANTIGEN 3"/>
    <property type="match status" value="1"/>
</dbReference>
<dbReference type="FunCoup" id="A0A6P7IFB4">
    <property type="interactions" value="923"/>
</dbReference>
<dbReference type="PANTHER" id="PTHR12080">
    <property type="entry name" value="SIGNALING LYMPHOCYTIC ACTIVATION MOLECULE"/>
    <property type="match status" value="1"/>
</dbReference>
<comment type="subcellular location">
    <subcellularLocation>
        <location evidence="1">Membrane</location>
    </subcellularLocation>
</comment>
<evidence type="ECO:0000256" key="5">
    <source>
        <dbReference type="SAM" id="Phobius"/>
    </source>
</evidence>
<evidence type="ECO:0000256" key="3">
    <source>
        <dbReference type="ARBA" id="ARBA00023136"/>
    </source>
</evidence>
<sequence length="306" mass="34384">MEARIFIICVLVMRLSAEDLKEKLKASVGGNITLPDPVMELGFLNYGTKTVAMVNNGKIDIYVDIYRNRIHWNKNSGLFTITQLQRNDSGIYAVDSKKGRIFLSAYKLTVYDPVPGPAVSTVSVSYDSCSLLCSVDQEATLCWYRDQEEVLNRSSHAVSLPLTVLRKDFNSSYKCVASNPAENKTAQVHMETSCSGTSKHQGQDMDPRLRIGLYVLMSILTVAIVLFVFFVIKRRYVDQQTTTTRQTQGCLDPDADVTYTDIHGWEERRSQAGSFPDPPAEHSNLRTVYDKLEVHRMIPEEPAVTA</sequence>
<protein>
    <submittedName>
        <fullName evidence="9">CD48 antigen-like isoform X1</fullName>
    </submittedName>
</protein>
<accession>A0A6P7IFB4</accession>
<evidence type="ECO:0000313" key="8">
    <source>
        <dbReference type="Proteomes" id="UP000515145"/>
    </source>
</evidence>
<name>A0A6P7IFB4_9TELE</name>
<dbReference type="GeneID" id="114434203"/>
<evidence type="ECO:0000313" key="9">
    <source>
        <dbReference type="RefSeq" id="XP_028259059.1"/>
    </source>
</evidence>
<evidence type="ECO:0000259" key="7">
    <source>
        <dbReference type="PROSITE" id="PS50835"/>
    </source>
</evidence>
<feature type="domain" description="Ig-like" evidence="7">
    <location>
        <begin position="128"/>
        <end position="193"/>
    </location>
</feature>
<keyword evidence="8" id="KW-1185">Reference proteome</keyword>
<dbReference type="InterPro" id="IPR036179">
    <property type="entry name" value="Ig-like_dom_sf"/>
</dbReference>
<reference evidence="9" key="1">
    <citation type="submission" date="2025-08" db="UniProtKB">
        <authorList>
            <consortium name="RefSeq"/>
        </authorList>
    </citation>
    <scope>IDENTIFICATION</scope>
</reference>
<proteinExistence type="predicted"/>
<dbReference type="Gene3D" id="2.60.40.10">
    <property type="entry name" value="Immunoglobulins"/>
    <property type="match status" value="2"/>
</dbReference>